<dbReference type="EMBL" id="ALIF01000007">
    <property type="protein sequence ID" value="EJO15256.1"/>
    <property type="molecule type" value="Genomic_DNA"/>
</dbReference>
<dbReference type="PANTHER" id="PTHR37299">
    <property type="entry name" value="TRANSCRIPTIONAL REGULATOR-RELATED"/>
    <property type="match status" value="1"/>
</dbReference>
<dbReference type="PANTHER" id="PTHR37299:SF3">
    <property type="entry name" value="STAGE 0 SPORULATION PROTEIN A HOMOLOG"/>
    <property type="match status" value="1"/>
</dbReference>
<geneLocation type="plasmid" evidence="5">
    <name>pRSSL1</name>
</geneLocation>
<comment type="caution">
    <text evidence="5">The sequence shown here is derived from an EMBL/GenBank/DDBJ whole genome shotgun (WGS) entry which is preliminary data.</text>
</comment>
<dbReference type="InterPro" id="IPR046947">
    <property type="entry name" value="LytR-like"/>
</dbReference>
<keyword evidence="1" id="KW-0963">Cytoplasm</keyword>
<dbReference type="Proteomes" id="UP000006983">
    <property type="component" value="Unassembled WGS sequence"/>
</dbReference>
<evidence type="ECO:0000256" key="1">
    <source>
        <dbReference type="ARBA" id="ARBA00022490"/>
    </source>
</evidence>
<name>J7TEW4_STRSL</name>
<keyword evidence="2" id="KW-0902">Two-component regulatory system</keyword>
<dbReference type="PATRIC" id="fig|1200793.3.peg.2065"/>
<keyword evidence="3" id="KW-0010">Activator</keyword>
<gene>
    <name evidence="5" type="ORF">RSSL_00920</name>
</gene>
<sequence>MLSMLDIFVLEEDYFQQARLEDAIHKSKQIYILRIGKVDLYDKPNQLLERITERGSHLLFFLDIGSDSDVEGGILVAQQIRERDPYASIVFITAHPELLPSTFQYRLAALDFIDKNLPDIEYEDRIISDIGLALSKNGLSQIECAFTIDTKNATIQVPFHKILYFETSPTVHKVILHTTEEQIEFYGQLSKVVKQDCRLYKCHKSFVVNPENIVRLDKELGIIYFENGESCLVSKAKQKEIVAKMLVPKPMAV</sequence>
<dbReference type="CDD" id="cd17533">
    <property type="entry name" value="REC_LytTR_AgrA-like"/>
    <property type="match status" value="1"/>
</dbReference>
<protein>
    <submittedName>
        <fullName evidence="5">Response regulator FasA</fullName>
    </submittedName>
</protein>
<reference evidence="5 6" key="1">
    <citation type="journal article" date="2012" name="J. Bacteriol.">
        <title>Genome Sequence of the Lantibiotic Bacteriocin Producer Streptococcus salivarius Strain K12.</title>
        <authorList>
            <person name="Barretto C."/>
            <person name="Alvarez-Martin P."/>
            <person name="Foata F."/>
            <person name="Renault P."/>
            <person name="Berger B."/>
        </authorList>
    </citation>
    <scope>NUCLEOTIDE SEQUENCE [LARGE SCALE GENOMIC DNA]</scope>
    <source>
        <strain evidence="5 6">K12</strain>
        <plasmid evidence="5">pRSSL1</plasmid>
    </source>
</reference>
<feature type="domain" description="HTH LytTR-type" evidence="4">
    <location>
        <begin position="146"/>
        <end position="247"/>
    </location>
</feature>
<organism evidence="5 6">
    <name type="scientific">Streptococcus salivarius K12</name>
    <dbReference type="NCBI Taxonomy" id="1200793"/>
    <lineage>
        <taxon>Bacteria</taxon>
        <taxon>Bacillati</taxon>
        <taxon>Bacillota</taxon>
        <taxon>Bacilli</taxon>
        <taxon>Lactobacillales</taxon>
        <taxon>Streptococcaceae</taxon>
        <taxon>Streptococcus</taxon>
    </lineage>
</organism>
<dbReference type="PROSITE" id="PS50930">
    <property type="entry name" value="HTH_LYTTR"/>
    <property type="match status" value="1"/>
</dbReference>
<dbReference type="Gene3D" id="2.40.50.1020">
    <property type="entry name" value="LytTr DNA-binding domain"/>
    <property type="match status" value="1"/>
</dbReference>
<accession>J7TEW4</accession>
<dbReference type="Pfam" id="PF04397">
    <property type="entry name" value="LytTR"/>
    <property type="match status" value="1"/>
</dbReference>
<evidence type="ECO:0000256" key="2">
    <source>
        <dbReference type="ARBA" id="ARBA00023012"/>
    </source>
</evidence>
<dbReference type="AlphaFoldDB" id="J7TEW4"/>
<dbReference type="GO" id="GO:0003677">
    <property type="term" value="F:DNA binding"/>
    <property type="evidence" value="ECO:0007669"/>
    <property type="project" value="InterPro"/>
</dbReference>
<keyword evidence="6" id="KW-1185">Reference proteome</keyword>
<proteinExistence type="predicted"/>
<evidence type="ECO:0000256" key="3">
    <source>
        <dbReference type="ARBA" id="ARBA00023159"/>
    </source>
</evidence>
<dbReference type="GO" id="GO:0000156">
    <property type="term" value="F:phosphorelay response regulator activity"/>
    <property type="evidence" value="ECO:0007669"/>
    <property type="project" value="InterPro"/>
</dbReference>
<evidence type="ECO:0000313" key="6">
    <source>
        <dbReference type="Proteomes" id="UP000006983"/>
    </source>
</evidence>
<keyword evidence="5" id="KW-0614">Plasmid</keyword>
<dbReference type="Gene3D" id="3.40.50.2300">
    <property type="match status" value="1"/>
</dbReference>
<dbReference type="SMART" id="SM00850">
    <property type="entry name" value="LytTR"/>
    <property type="match status" value="1"/>
</dbReference>
<evidence type="ECO:0000313" key="5">
    <source>
        <dbReference type="EMBL" id="EJO15256.1"/>
    </source>
</evidence>
<dbReference type="InterPro" id="IPR007492">
    <property type="entry name" value="LytTR_DNA-bd_dom"/>
</dbReference>
<evidence type="ECO:0000259" key="4">
    <source>
        <dbReference type="PROSITE" id="PS50930"/>
    </source>
</evidence>